<dbReference type="Pfam" id="PF16217">
    <property type="entry name" value="M64_N"/>
    <property type="match status" value="1"/>
</dbReference>
<dbReference type="EMBL" id="LN853184">
    <property type="protein sequence ID" value="CRY95221.1"/>
    <property type="molecule type" value="Genomic_DNA"/>
</dbReference>
<dbReference type="GO" id="GO:0008237">
    <property type="term" value="F:metallopeptidase activity"/>
    <property type="evidence" value="ECO:0007669"/>
    <property type="project" value="InterPro"/>
</dbReference>
<evidence type="ECO:0000313" key="2">
    <source>
        <dbReference type="EMBL" id="CRY95221.1"/>
    </source>
</evidence>
<name>A0A0H5PZS3_9ZZZZ</name>
<accession>A0A0H5PZS3</accession>
<dbReference type="Gene3D" id="3.40.390.10">
    <property type="entry name" value="Collagenase (Catalytic Domain)"/>
    <property type="match status" value="1"/>
</dbReference>
<evidence type="ECO:0000259" key="1">
    <source>
        <dbReference type="Pfam" id="PF16217"/>
    </source>
</evidence>
<dbReference type="InterPro" id="IPR038171">
    <property type="entry name" value="M64_N_sf"/>
</dbReference>
<dbReference type="InterPro" id="IPR019026">
    <property type="entry name" value="Peptidase_M64_IgA"/>
</dbReference>
<proteinExistence type="predicted"/>
<dbReference type="InterPro" id="IPR024079">
    <property type="entry name" value="MetalloPept_cat_dom_sf"/>
</dbReference>
<dbReference type="Pfam" id="PF09471">
    <property type="entry name" value="Peptidase_M64"/>
    <property type="match status" value="2"/>
</dbReference>
<sequence>MNFPPQPGALAFAPADVLAQNYESTFDDATLRMDYIFAGTAEEQAIYLSGMKTYDGWYGKRINLPHLPLQGNGIITVTDTTGQDTIYRHSFSTLFQEWQSTEEATRVARSYENTLLIPMPKTKAQVAVELTNMHNGRKACLKHIIDPQDRLIRVHDKQETTPYTYLRQSGDSREKIDVVFVPEGYTAEEMEQFRHDCRESMESLMRHKAFADRKDHFNFIALDAPSSHSGVSIPKNRDWKSTAVGSHFDTFYSERYLTTPDIARLYDLLDGVPCESIIILANTEEYGGGGIYNNYMLSAARGPGYSSVIVHEFGHSFAGLADEYFYDDQYETYYPAGIEPWEQNLTTLTDFDSKWKDMLPKGTPVPTPADGKDVYTHVGVYEGGGYQSKGVYRPAQDCRMKTNGAPDFCPVCTRAIKHVIDFLSR</sequence>
<organism evidence="2">
    <name type="scientific">uncultured prokaryote</name>
    <dbReference type="NCBI Taxonomy" id="198431"/>
    <lineage>
        <taxon>unclassified sequences</taxon>
        <taxon>environmental samples</taxon>
    </lineage>
</organism>
<reference evidence="2" key="1">
    <citation type="submission" date="2015-06" db="EMBL/GenBank/DDBJ databases">
        <authorList>
            <person name="Joergensen T."/>
        </authorList>
    </citation>
    <scope>NUCLEOTIDE SEQUENCE</scope>
    <source>
        <strain evidence="2">RGRH0551</strain>
    </source>
</reference>
<reference evidence="2" key="2">
    <citation type="submission" date="2015-07" db="EMBL/GenBank/DDBJ databases">
        <title>Plasmids, circular viruses and viroids from rat gut.</title>
        <authorList>
            <person name="Jorgensen T.J."/>
            <person name="Hansen M.A."/>
            <person name="Xu Z."/>
            <person name="Tabak M.A."/>
            <person name="Sorensen S.J."/>
            <person name="Hansen L.H."/>
        </authorList>
    </citation>
    <scope>NUCLEOTIDE SEQUENCE</scope>
    <source>
        <strain evidence="2">RGRH0551</strain>
    </source>
</reference>
<dbReference type="InterPro" id="IPR032625">
    <property type="entry name" value="M64_N"/>
</dbReference>
<protein>
    <recommendedName>
        <fullName evidence="1">Peptidase M64 N-terminal domain-containing protein</fullName>
    </recommendedName>
</protein>
<feature type="domain" description="Peptidase M64 N-terminal" evidence="1">
    <location>
        <begin position="21"/>
        <end position="137"/>
    </location>
</feature>
<dbReference type="AlphaFoldDB" id="A0A0H5PZS3"/>
<dbReference type="Gene3D" id="2.60.40.3250">
    <property type="entry name" value="Peptidase M64, N-terminal domain"/>
    <property type="match status" value="1"/>
</dbReference>